<dbReference type="PRINTS" id="PR00096">
    <property type="entry name" value="GATASE"/>
</dbReference>
<dbReference type="InterPro" id="IPR005801">
    <property type="entry name" value="ADC_synthase"/>
</dbReference>
<evidence type="ECO:0000256" key="1">
    <source>
        <dbReference type="ARBA" id="ARBA00012266"/>
    </source>
</evidence>
<comment type="caution">
    <text evidence="7">The sequence shown here is derived from an EMBL/GenBank/DDBJ whole genome shotgun (WGS) entry which is preliminary data.</text>
</comment>
<dbReference type="PROSITE" id="PS51273">
    <property type="entry name" value="GATASE_TYPE_1"/>
    <property type="match status" value="1"/>
</dbReference>
<dbReference type="RefSeq" id="WP_343938334.1">
    <property type="nucleotide sequence ID" value="NZ_BAAABU010000024.1"/>
</dbReference>
<evidence type="ECO:0000256" key="2">
    <source>
        <dbReference type="ARBA" id="ARBA00022962"/>
    </source>
</evidence>
<feature type="domain" description="Chorismate-utilising enzyme C-terminal" evidence="6">
    <location>
        <begin position="118"/>
        <end position="376"/>
    </location>
</feature>
<dbReference type="Pfam" id="PF00425">
    <property type="entry name" value="Chorismate_bind"/>
    <property type="match status" value="1"/>
</dbReference>
<keyword evidence="3" id="KW-0456">Lyase</keyword>
<feature type="domain" description="Glutamine amidotransferase" evidence="5">
    <location>
        <begin position="439"/>
        <end position="615"/>
    </location>
</feature>
<dbReference type="PANTHER" id="PTHR11236">
    <property type="entry name" value="AMINOBENZOATE/ANTHRANILATE SYNTHASE"/>
    <property type="match status" value="1"/>
</dbReference>
<dbReference type="EC" id="4.1.3.27" evidence="1"/>
<accession>A0ABP3EBY5</accession>
<protein>
    <recommendedName>
        <fullName evidence="1">anthranilate synthase</fullName>
        <ecNumber evidence="1">4.1.3.27</ecNumber>
    </recommendedName>
</protein>
<dbReference type="SUPFAM" id="SSF56322">
    <property type="entry name" value="ADC synthase"/>
    <property type="match status" value="1"/>
</dbReference>
<dbReference type="CDD" id="cd01743">
    <property type="entry name" value="GATase1_Anthranilate_Synthase"/>
    <property type="match status" value="1"/>
</dbReference>
<dbReference type="InterPro" id="IPR029062">
    <property type="entry name" value="Class_I_gatase-like"/>
</dbReference>
<dbReference type="InterPro" id="IPR019999">
    <property type="entry name" value="Anth_synth_I-like"/>
</dbReference>
<proteinExistence type="predicted"/>
<keyword evidence="8" id="KW-1185">Reference proteome</keyword>
<dbReference type="PRINTS" id="PR00097">
    <property type="entry name" value="ANTSNTHASEII"/>
</dbReference>
<sequence length="645" mass="69791">MSDLLDRVLTGSEPFALLHRVEADRSVVDVLVGAVTTPEVLADIELPDGPVVGPRHDVLAVVPFRQLGERGYVHRDDGAPLLALTVTDQAVLPLEDVLGRLPDVPLELAGGRFDTDDEGYAEIVRRVLADEIGEGEGANFVIRRGYVADVVDYSPRSALSLFRRLLLDETGAYWTFVVHTGERTFVGATPERHISVTGGTAVMNPISGTYRYPPTGPGLAGVLDFLADNKESDELYMALDEELKMMGRICDDGGRVDGPYLREMARLAHTEYFIVGRTDRDPREVLRETMFAPTVTGSPLESACKVISRYEPHGRGYYSGVVALIGREADGSRSLDSSILIRTAALDAAGTVRVDVGATLVRHSDPMAEVAETSAKAAGLLAALGSEPRFRGADRPGFAEHPEVRAALRARNVDIASFWLSDGGARDLVDPALAGLRMLVVDAEDTFTAMLAHQSRALGLEVVVRRFDEPYDVHDADLVLMGPGPGDPREVGHPKIAHLMSTIDTLLAERLPFLAVCLSHQVLSARLGLPLVRRETPNQGVQLPVDLFGQPRRVGFYNTFAASCAGDVLHHPEVGAVEVSRDPVTNQVHALRGRHFASIQFHAESVLTQDGPAIIGGLLSGLSRRALVGRGVPWRRAGHWPQPPV</sequence>
<dbReference type="Gene3D" id="3.40.50.880">
    <property type="match status" value="1"/>
</dbReference>
<reference evidence="8" key="1">
    <citation type="journal article" date="2019" name="Int. J. Syst. Evol. Microbiol.">
        <title>The Global Catalogue of Microorganisms (GCM) 10K type strain sequencing project: providing services to taxonomists for standard genome sequencing and annotation.</title>
        <authorList>
            <consortium name="The Broad Institute Genomics Platform"/>
            <consortium name="The Broad Institute Genome Sequencing Center for Infectious Disease"/>
            <person name="Wu L."/>
            <person name="Ma J."/>
        </authorList>
    </citation>
    <scope>NUCLEOTIDE SEQUENCE [LARGE SCALE GENOMIC DNA]</scope>
    <source>
        <strain evidence="8">JCM 3380</strain>
    </source>
</reference>
<evidence type="ECO:0000256" key="3">
    <source>
        <dbReference type="ARBA" id="ARBA00023239"/>
    </source>
</evidence>
<organism evidence="7 8">
    <name type="scientific">Saccharothrix mutabilis subsp. mutabilis</name>
    <dbReference type="NCBI Taxonomy" id="66855"/>
    <lineage>
        <taxon>Bacteria</taxon>
        <taxon>Bacillati</taxon>
        <taxon>Actinomycetota</taxon>
        <taxon>Actinomycetes</taxon>
        <taxon>Pseudonocardiales</taxon>
        <taxon>Pseudonocardiaceae</taxon>
        <taxon>Saccharothrix</taxon>
    </lineage>
</organism>
<dbReference type="InterPro" id="IPR017926">
    <property type="entry name" value="GATASE"/>
</dbReference>
<evidence type="ECO:0000313" key="8">
    <source>
        <dbReference type="Proteomes" id="UP001500416"/>
    </source>
</evidence>
<comment type="catalytic activity">
    <reaction evidence="4">
        <text>chorismate + L-glutamine = anthranilate + pyruvate + L-glutamate + H(+)</text>
        <dbReference type="Rhea" id="RHEA:21732"/>
        <dbReference type="ChEBI" id="CHEBI:15361"/>
        <dbReference type="ChEBI" id="CHEBI:15378"/>
        <dbReference type="ChEBI" id="CHEBI:16567"/>
        <dbReference type="ChEBI" id="CHEBI:29748"/>
        <dbReference type="ChEBI" id="CHEBI:29985"/>
        <dbReference type="ChEBI" id="CHEBI:58359"/>
        <dbReference type="EC" id="4.1.3.27"/>
    </reaction>
</comment>
<dbReference type="InterPro" id="IPR006221">
    <property type="entry name" value="TrpG/PapA_dom"/>
</dbReference>
<dbReference type="SUPFAM" id="SSF52317">
    <property type="entry name" value="Class I glutamine amidotransferase-like"/>
    <property type="match status" value="1"/>
</dbReference>
<dbReference type="InterPro" id="IPR015890">
    <property type="entry name" value="Chorismate_C"/>
</dbReference>
<dbReference type="PANTHER" id="PTHR11236:SF49">
    <property type="entry name" value="ANTHRANILATE SYNTHASE COMPONENT 1"/>
    <property type="match status" value="1"/>
</dbReference>
<dbReference type="Gene3D" id="3.60.120.10">
    <property type="entry name" value="Anthranilate synthase"/>
    <property type="match status" value="1"/>
</dbReference>
<name>A0ABP3EBY5_9PSEU</name>
<dbReference type="Pfam" id="PF00117">
    <property type="entry name" value="GATase"/>
    <property type="match status" value="1"/>
</dbReference>
<gene>
    <name evidence="7" type="primary">phzE</name>
    <name evidence="7" type="ORF">GCM10010492_65890</name>
</gene>
<evidence type="ECO:0000256" key="4">
    <source>
        <dbReference type="ARBA" id="ARBA00047683"/>
    </source>
</evidence>
<dbReference type="EMBL" id="BAAABU010000024">
    <property type="protein sequence ID" value="GAA0255872.1"/>
    <property type="molecule type" value="Genomic_DNA"/>
</dbReference>
<dbReference type="Proteomes" id="UP001500416">
    <property type="component" value="Unassembled WGS sequence"/>
</dbReference>
<evidence type="ECO:0000313" key="7">
    <source>
        <dbReference type="EMBL" id="GAA0255872.1"/>
    </source>
</evidence>
<evidence type="ECO:0000259" key="5">
    <source>
        <dbReference type="Pfam" id="PF00117"/>
    </source>
</evidence>
<evidence type="ECO:0000259" key="6">
    <source>
        <dbReference type="Pfam" id="PF00425"/>
    </source>
</evidence>
<keyword evidence="2" id="KW-0315">Glutamine amidotransferase</keyword>